<gene>
    <name evidence="1" type="ORF">PANT111_40141</name>
</gene>
<proteinExistence type="predicted"/>
<name>A0AAX3JAE7_9GAMM</name>
<organism evidence="1 2">
    <name type="scientific">Pantoea brenneri</name>
    <dbReference type="NCBI Taxonomy" id="472694"/>
    <lineage>
        <taxon>Bacteria</taxon>
        <taxon>Pseudomonadati</taxon>
        <taxon>Pseudomonadota</taxon>
        <taxon>Gammaproteobacteria</taxon>
        <taxon>Enterobacterales</taxon>
        <taxon>Erwiniaceae</taxon>
        <taxon>Pantoea</taxon>
    </lineage>
</organism>
<evidence type="ECO:0000313" key="1">
    <source>
        <dbReference type="EMBL" id="VXC39250.1"/>
    </source>
</evidence>
<protein>
    <submittedName>
        <fullName evidence="1">Uncharacterized protein</fullName>
    </submittedName>
</protein>
<sequence length="51" mass="6095">MQTLSRITQLSVKHQHTVFIEQLYHNVGRFLNVFLHKPFYLLCISAERSLH</sequence>
<accession>A0AAX3JAE7</accession>
<evidence type="ECO:0000313" key="2">
    <source>
        <dbReference type="Proteomes" id="UP000433737"/>
    </source>
</evidence>
<comment type="caution">
    <text evidence="1">The sequence shown here is derived from an EMBL/GenBank/DDBJ whole genome shotgun (WGS) entry which is preliminary data.</text>
</comment>
<dbReference type="EMBL" id="CABWMH010000034">
    <property type="protein sequence ID" value="VXC39250.1"/>
    <property type="molecule type" value="Genomic_DNA"/>
</dbReference>
<dbReference type="AlphaFoldDB" id="A0AAX3JAE7"/>
<reference evidence="1 2" key="1">
    <citation type="submission" date="2019-10" db="EMBL/GenBank/DDBJ databases">
        <authorList>
            <person name="Karimi E."/>
        </authorList>
    </citation>
    <scope>NUCLEOTIDE SEQUENCE [LARGE SCALE GENOMIC DNA]</scope>
    <source>
        <strain evidence="1">Pantoea sp. 111</strain>
    </source>
</reference>
<dbReference type="Proteomes" id="UP000433737">
    <property type="component" value="Unassembled WGS sequence"/>
</dbReference>